<dbReference type="CDD" id="cd02440">
    <property type="entry name" value="AdoMet_MTases"/>
    <property type="match status" value="1"/>
</dbReference>
<dbReference type="InterPro" id="IPR014001">
    <property type="entry name" value="Helicase_ATP-bd"/>
</dbReference>
<dbReference type="InterPro" id="IPR041045">
    <property type="entry name" value="LPD25"/>
</dbReference>
<feature type="region of interest" description="Disordered" evidence="2">
    <location>
        <begin position="2669"/>
        <end position="2688"/>
    </location>
</feature>
<dbReference type="InterPro" id="IPR052933">
    <property type="entry name" value="DNA_Protect_Modify"/>
</dbReference>
<dbReference type="PRINTS" id="PR00507">
    <property type="entry name" value="N12N6MTFRASE"/>
</dbReference>
<dbReference type="GO" id="GO:0016787">
    <property type="term" value="F:hydrolase activity"/>
    <property type="evidence" value="ECO:0007669"/>
    <property type="project" value="InterPro"/>
</dbReference>
<evidence type="ECO:0000259" key="3">
    <source>
        <dbReference type="PROSITE" id="PS51194"/>
    </source>
</evidence>
<dbReference type="GO" id="GO:0008168">
    <property type="term" value="F:methyltransferase activity"/>
    <property type="evidence" value="ECO:0007669"/>
    <property type="project" value="UniProtKB-KW"/>
</dbReference>
<feature type="compositionally biased region" description="Basic and acidic residues" evidence="2">
    <location>
        <begin position="280"/>
        <end position="294"/>
    </location>
</feature>
<dbReference type="SMART" id="SM00487">
    <property type="entry name" value="DEXDc"/>
    <property type="match status" value="1"/>
</dbReference>
<accession>A0A173USM7</accession>
<sequence length="2688" mass="308347">MATTLLTAEEMLEETIRKVSSSPDEWLRFLNTASRVYQYSFDDQLMIYAQRPNAVGCTSFQTWKKTNHYVKQGTAGIALIHTVNGRKKLRYVYDYKDTGIVRGVPVTEVRKPYLWQIDEEDKKDVSDHLQRRYHIKGEEADLATMLKKLTEEIIEDTMAEEVPKLLRDRQDSYLEDLDQDTIRLEYRELFLSTAWYLLLSRCGIDPGEYMYLEDFRSITDFNNEDVLLRLGSPISEHCASILKEISLYLFQKNLQKNRAETIVEGRAKEYNQDRQIPVQKEADKDEVNIHESRGRTAVSESGIERVDTGIHREIRTDEGKIPERTRQIDISDPSDERLRGTSDRDPEAGRREDGRTDARADEGGRGNGETESSRPDEMGRTGEQLQTAGGGNSETGDYIQLSLFPQNEQEQADYGTAAGDTPAAVFAFPETYIDEALRTGGNDDHSLEYVLLDLMQKKPGELLRKDLKETWKGGKGLFMPDGVKVSVWYSEEGISFRRGNGARRNPEKILSWDEAAERIETLYKKGKFTTNTLAGQAMNVVRKETASLLCFFYREEMKQSRWGVVYSEAVEKIAGELKEPENIKNIYQEILPYGTDINLKIQWQQKRYKNITDKLQKLENASAIIPQEGEEPQQTAFITEDEIDRLLQEGGIVQGGKRRILSFYQQEPMPDKKAAIAFLKEEYGIGGHSHSISGSSHSDEWHDAKGFHLKKGKAEKKLTWKEAEKRIRILIENKEYPYVKDKEMQERSVKGDHTKEKENVLNFSTEEKKKEDTLQFQIDYSEHDRLSVYDKEKDDFTVRKMSFAVANKLFIVLDEQEVEKQENEEEGYSYYKTAFSIYAVIDGEEYSFKGRYDIGSEGKSLLEHIREYYDYCLSSDCMYRQYWEQDGVLDEKIEQITKYSENFLPYLEEHTGLTPAEQKQLDELMQKEEPQVLQDKKYEIADTGRIDFPFHVQELTRENDDFIFSGRSKFCKNREEASAWIEKQQKESNLIEVAVESSEDYEDSTVSFVTAVDADGNRQPLYRLLRKGNNGLETYLSETMLFHSENEAKSYIKNHSDEIREIRYDEMIGWAAEIRKDSITAAELQEEILDTDNIAVTPVSENMGQNYHISKEELGTGTIREKCWKNILAIETVKQLEKEQRQATKEEQNILADYVGWGGIADVFDEKKPQWQEERERIQAALTLEEYRSAVGSVLNAHYTQPVLIKTMYQVLAGLGFTKGRILEPSCGTGNFFGLLPESMNKSTLYGVELDQMSAKIAGYLYPEVNIENTGFERTDYPDGYFDIAVGNVPFGDYRVNDPVYNRHGFLIHDYFFAKTLDKLRPGGVAAFITTKGTMDKENTKVRQYLFKRAELLGAVRLPNTAFKNAGTKVTSDILFLQKREKEIADPEWISVTEDAQGIPVNSYFAAHPEMILGTMKEISGPYGVETACIKNEGVSLEMQLRDAIANITGHIPERMPEERAEIQYGTEPVTDMLDREENRIYSYVVSEAGDIYYKNESGLEQQRVTKTTKSRITGMAAIRDCVRELIRLQVEETENTETKIQAEQRKLNTLYDSYTEEWGLLNSIANKRAFSEDSSYPLLCSLERLDEDGNLAGKADMFSKRTIRQKESITHVNTANEALAVSMTEHGKVDLPFMSGLCGKPGEKITEELAGVIYRNPVTQEWETVDSYLSGNVREKLRIAENFLESTPEYKRNVEALKNVQPKRLEASEIEVRLGSMWIPLEVYEQFMIETFQPPKYIAANHTIKIQYSSYTGEWNIQGKNIDGSILATNTYGTKRANAYRLLENSLNLKNIQIFDTYTDSEGKEHRELNKKETILAGQKQDMIKEKFKDWIFKDRERREMLVTIYNERFNSIRPRQYDGSHLEFPGMSPEITLKPHQKNAVAHQLYGDNTLLAHCVGAGKTFEMVAAAMEAKRIGITHKSLFVVPNHLTEQWGAEFLTLYPAANILVATKKDFQPANRKKFCARIATGDYDAVIIGHSQYEKIPLSAERQRNILEEQIDEIEMAISLAKEAQGENYTIKQMVKSRKNLEVRLAKLNDKKKDDVVTFEELGIDRLFVDESHAFKNLFLYTKMRNVAGVAQTESQKAMDMYNKCRYMDEITGGKGITFATGTPVSNSMTELYTIQRYLQYDRLQEMELGMFDNWASTFGETITALELSPEGSSYRMKTRFANFFNLPELMSVFQEVADIQTADMLKLPVPQAEYENIVLPASEQQKEILQSLAERAELVRNGAVDPSEDNMLKITTDGRKLALDQRLLNDMLPDTENNKVSACAERCFTIWEETKGQKAAQLVFCDSSTPKKDGTFNVYDALKEKLMKKGIPEEEIAFIHDANTDVQKARLFSKVRSGQVRFLLGSTSKMGAGTNVQDRLIALHHLDVPWRPADIEQQEGRILRQGNKNKKVKIFRYITENTFDAYSWQLIENKQKFIGQIMTSKSPVRSCQDVDEAALSYAEVKALATGNPKIKEKMDLDVQVTKLKMLKANYESNLFRLQDAIAVEYPEKIAKYEELTTAYDTDIKHIDTVLNTPFLMEIHGVTYNDEKAAGEMLVQACTQMKKAHADAENIGSFWGFQMKISYSLFDNSFYVRLTREASFIVEVKKDPVRNIERILTAMRNLPGQKKTAEERLEDARQQLVQAKKEVQKPFEKEEELKFIQARLVKVNAELDVGSDEEKIQKDGKNRQEEQRICL</sequence>
<keyword evidence="4" id="KW-0489">Methyltransferase</keyword>
<dbReference type="Pfam" id="PF00271">
    <property type="entry name" value="Helicase_C"/>
    <property type="match status" value="1"/>
</dbReference>
<feature type="coiled-coil region" evidence="1">
    <location>
        <begin position="2612"/>
        <end position="2639"/>
    </location>
</feature>
<dbReference type="EMBL" id="CYYC01000045">
    <property type="protein sequence ID" value="CUN18031.1"/>
    <property type="molecule type" value="Genomic_DNA"/>
</dbReference>
<dbReference type="Gene3D" id="3.40.50.150">
    <property type="entry name" value="Vaccinia Virus protein VP39"/>
    <property type="match status" value="1"/>
</dbReference>
<proteinExistence type="predicted"/>
<feature type="domain" description="Helicase C-terminal" evidence="3">
    <location>
        <begin position="2265"/>
        <end position="2439"/>
    </location>
</feature>
<dbReference type="InterPro" id="IPR029063">
    <property type="entry name" value="SAM-dependent_MTases_sf"/>
</dbReference>
<dbReference type="InterPro" id="IPR006935">
    <property type="entry name" value="Helicase/UvrB_N"/>
</dbReference>
<dbReference type="InterPro" id="IPR027417">
    <property type="entry name" value="P-loop_NTPase"/>
</dbReference>
<protein>
    <submittedName>
        <fullName evidence="4">DNA methylase</fullName>
    </submittedName>
</protein>
<dbReference type="Pfam" id="PF04851">
    <property type="entry name" value="ResIII"/>
    <property type="match status" value="1"/>
</dbReference>
<dbReference type="GO" id="GO:0005524">
    <property type="term" value="F:ATP binding"/>
    <property type="evidence" value="ECO:0007669"/>
    <property type="project" value="InterPro"/>
</dbReference>
<dbReference type="Gene3D" id="3.40.50.300">
    <property type="entry name" value="P-loop containing nucleotide triphosphate hydrolases"/>
    <property type="match status" value="2"/>
</dbReference>
<evidence type="ECO:0000313" key="5">
    <source>
        <dbReference type="Proteomes" id="UP000095390"/>
    </source>
</evidence>
<feature type="coiled-coil region" evidence="1">
    <location>
        <begin position="1993"/>
        <end position="2040"/>
    </location>
</feature>
<dbReference type="PANTHER" id="PTHR41313:SF1">
    <property type="entry name" value="DNA METHYLASE ADENINE-SPECIFIC DOMAIN-CONTAINING PROTEIN"/>
    <property type="match status" value="1"/>
</dbReference>
<dbReference type="Proteomes" id="UP000095390">
    <property type="component" value="Unassembled WGS sequence"/>
</dbReference>
<evidence type="ECO:0000256" key="2">
    <source>
        <dbReference type="SAM" id="MobiDB-lite"/>
    </source>
</evidence>
<evidence type="ECO:0000313" key="4">
    <source>
        <dbReference type="EMBL" id="CUN18031.1"/>
    </source>
</evidence>
<dbReference type="PROSITE" id="PS51194">
    <property type="entry name" value="HELICASE_CTER"/>
    <property type="match status" value="1"/>
</dbReference>
<dbReference type="PANTHER" id="PTHR41313">
    <property type="entry name" value="ADENINE-SPECIFIC METHYLTRANSFERASE"/>
    <property type="match status" value="1"/>
</dbReference>
<name>A0A173USM7_9FIRM</name>
<dbReference type="Pfam" id="PF18840">
    <property type="entry name" value="LPD25"/>
    <property type="match status" value="1"/>
</dbReference>
<organism evidence="4 5">
    <name type="scientific">Anaerobutyricum hallii</name>
    <dbReference type="NCBI Taxonomy" id="39488"/>
    <lineage>
        <taxon>Bacteria</taxon>
        <taxon>Bacillati</taxon>
        <taxon>Bacillota</taxon>
        <taxon>Clostridia</taxon>
        <taxon>Lachnospirales</taxon>
        <taxon>Lachnospiraceae</taxon>
        <taxon>Anaerobutyricum</taxon>
    </lineage>
</organism>
<reference evidence="4 5" key="1">
    <citation type="submission" date="2015-09" db="EMBL/GenBank/DDBJ databases">
        <authorList>
            <consortium name="Pathogen Informatics"/>
        </authorList>
    </citation>
    <scope>NUCLEOTIDE SEQUENCE [LARGE SCALE GENOMIC DNA]</scope>
    <source>
        <strain evidence="4 5">2789STDY5834966</strain>
    </source>
</reference>
<feature type="compositionally biased region" description="Basic and acidic residues" evidence="2">
    <location>
        <begin position="371"/>
        <end position="380"/>
    </location>
</feature>
<dbReference type="GO" id="GO:0032259">
    <property type="term" value="P:methylation"/>
    <property type="evidence" value="ECO:0007669"/>
    <property type="project" value="UniProtKB-KW"/>
</dbReference>
<keyword evidence="1" id="KW-0175">Coiled coil</keyword>
<dbReference type="SUPFAM" id="SSF52540">
    <property type="entry name" value="P-loop containing nucleoside triphosphate hydrolases"/>
    <property type="match status" value="2"/>
</dbReference>
<dbReference type="SUPFAM" id="SSF53335">
    <property type="entry name" value="S-adenosyl-L-methionine-dependent methyltransferases"/>
    <property type="match status" value="1"/>
</dbReference>
<feature type="coiled-coil region" evidence="1">
    <location>
        <begin position="1126"/>
        <end position="1153"/>
    </location>
</feature>
<feature type="region of interest" description="Disordered" evidence="2">
    <location>
        <begin position="273"/>
        <end position="398"/>
    </location>
</feature>
<dbReference type="InterPro" id="IPR001650">
    <property type="entry name" value="Helicase_C-like"/>
</dbReference>
<dbReference type="GO" id="GO:0003677">
    <property type="term" value="F:DNA binding"/>
    <property type="evidence" value="ECO:0007669"/>
    <property type="project" value="InterPro"/>
</dbReference>
<gene>
    <name evidence="4" type="ORF">ERS852578_02702</name>
</gene>
<evidence type="ECO:0000256" key="1">
    <source>
        <dbReference type="SAM" id="Coils"/>
    </source>
</evidence>
<feature type="compositionally biased region" description="Basic and acidic residues" evidence="2">
    <location>
        <begin position="302"/>
        <end position="364"/>
    </location>
</feature>
<dbReference type="SMART" id="SM00490">
    <property type="entry name" value="HELICc"/>
    <property type="match status" value="1"/>
</dbReference>
<keyword evidence="4" id="KW-0808">Transferase</keyword>